<name>A0A7Z7I4S8_9BURK</name>
<evidence type="ECO:0008006" key="4">
    <source>
        <dbReference type="Google" id="ProtNLM"/>
    </source>
</evidence>
<evidence type="ECO:0000256" key="1">
    <source>
        <dbReference type="SAM" id="SignalP"/>
    </source>
</evidence>
<evidence type="ECO:0000313" key="3">
    <source>
        <dbReference type="Proteomes" id="UP000219522"/>
    </source>
</evidence>
<gene>
    <name evidence="2" type="ORF">SAMN05446927_2032</name>
</gene>
<evidence type="ECO:0000313" key="2">
    <source>
        <dbReference type="EMBL" id="SOE61010.1"/>
    </source>
</evidence>
<dbReference type="OrthoDB" id="8897756at2"/>
<dbReference type="RefSeq" id="WP_062633262.1">
    <property type="nucleotide sequence ID" value="NZ_FCOG02000007.1"/>
</dbReference>
<dbReference type="Gene3D" id="2.120.10.30">
    <property type="entry name" value="TolB, C-terminal domain"/>
    <property type="match status" value="2"/>
</dbReference>
<proteinExistence type="predicted"/>
<feature type="chain" id="PRO_5031233431" description="Virginiamycin B lyase" evidence="1">
    <location>
        <begin position="24"/>
        <end position="296"/>
    </location>
</feature>
<keyword evidence="1" id="KW-0732">Signal</keyword>
<reference evidence="2 3" key="1">
    <citation type="submission" date="2017-09" db="EMBL/GenBank/DDBJ databases">
        <authorList>
            <person name="Varghese N."/>
            <person name="Submissions S."/>
        </authorList>
    </citation>
    <scope>NUCLEOTIDE SEQUENCE [LARGE SCALE GENOMIC DNA]</scope>
    <source>
        <strain evidence="2 3">OK806</strain>
    </source>
</reference>
<dbReference type="SUPFAM" id="SSF63829">
    <property type="entry name" value="Calcium-dependent phosphotriesterase"/>
    <property type="match status" value="1"/>
</dbReference>
<dbReference type="AlphaFoldDB" id="A0A7Z7I4S8"/>
<dbReference type="EMBL" id="OCSU01000001">
    <property type="protein sequence ID" value="SOE61010.1"/>
    <property type="molecule type" value="Genomic_DNA"/>
</dbReference>
<sequence>MKRPPLACLVSLCLAACGLPGPSAPQTITLDGAPNGVAVRQADGTIYVTDDTSNAILASSDGVRFSTRATIPDTAGERHSLSQIATGAGGELFVERFGFGKSSAIFRVDAAGRVTLASNTHPERRRLGLVVLSGTQLLSSWFQKQGDEPAQGGVSLVSLDPSKNIATERDLVVGLGKPVGIAVAGDTLYITDQTNDRIVRTALRAALAAPSLVTADVFAQVTAPDLLAASPDGTLYTKCGQHALCRFSATGHSTVVADDFDEPRGVAVDAAKKRIIAVDRARGSARPSRLRVLPMD</sequence>
<feature type="signal peptide" evidence="1">
    <location>
        <begin position="1"/>
        <end position="23"/>
    </location>
</feature>
<keyword evidence="3" id="KW-1185">Reference proteome</keyword>
<dbReference type="InterPro" id="IPR011042">
    <property type="entry name" value="6-blade_b-propeller_TolB-like"/>
</dbReference>
<organism evidence="2 3">
    <name type="scientific">Caballeronia arationis</name>
    <dbReference type="NCBI Taxonomy" id="1777142"/>
    <lineage>
        <taxon>Bacteria</taxon>
        <taxon>Pseudomonadati</taxon>
        <taxon>Pseudomonadota</taxon>
        <taxon>Betaproteobacteria</taxon>
        <taxon>Burkholderiales</taxon>
        <taxon>Burkholderiaceae</taxon>
        <taxon>Caballeronia</taxon>
    </lineage>
</organism>
<accession>A0A7Z7I4S8</accession>
<comment type="caution">
    <text evidence="2">The sequence shown here is derived from an EMBL/GenBank/DDBJ whole genome shotgun (WGS) entry which is preliminary data.</text>
</comment>
<protein>
    <recommendedName>
        <fullName evidence="4">Virginiamycin B lyase</fullName>
    </recommendedName>
</protein>
<dbReference type="Proteomes" id="UP000219522">
    <property type="component" value="Unassembled WGS sequence"/>
</dbReference>